<feature type="domain" description="RecX first three-helical" evidence="8">
    <location>
        <begin position="18"/>
        <end position="55"/>
    </location>
</feature>
<dbReference type="Pfam" id="PF02631">
    <property type="entry name" value="RecX_HTH2"/>
    <property type="match status" value="1"/>
</dbReference>
<dbReference type="OrthoDB" id="1523826at2"/>
<gene>
    <name evidence="5" type="primary">recX</name>
    <name evidence="9" type="ORF">SAMN05421877_106276</name>
</gene>
<comment type="function">
    <text evidence="5">Modulates RecA activity.</text>
</comment>
<keyword evidence="10" id="KW-1185">Reference proteome</keyword>
<name>A0A1H5Z670_9SPHI</name>
<organism evidence="9 10">
    <name type="scientific">Sphingobacterium lactis</name>
    <dbReference type="NCBI Taxonomy" id="797291"/>
    <lineage>
        <taxon>Bacteria</taxon>
        <taxon>Pseudomonadati</taxon>
        <taxon>Bacteroidota</taxon>
        <taxon>Sphingobacteriia</taxon>
        <taxon>Sphingobacteriales</taxon>
        <taxon>Sphingobacteriaceae</taxon>
        <taxon>Sphingobacterium</taxon>
    </lineage>
</organism>
<dbReference type="GO" id="GO:0005737">
    <property type="term" value="C:cytoplasm"/>
    <property type="evidence" value="ECO:0007669"/>
    <property type="project" value="UniProtKB-SubCell"/>
</dbReference>
<evidence type="ECO:0000259" key="7">
    <source>
        <dbReference type="Pfam" id="PF21981"/>
    </source>
</evidence>
<evidence type="ECO:0000313" key="10">
    <source>
        <dbReference type="Proteomes" id="UP000236731"/>
    </source>
</evidence>
<dbReference type="AlphaFoldDB" id="A0A1H5Z670"/>
<evidence type="ECO:0000259" key="8">
    <source>
        <dbReference type="Pfam" id="PF21982"/>
    </source>
</evidence>
<dbReference type="Pfam" id="PF21981">
    <property type="entry name" value="RecX_HTH3"/>
    <property type="match status" value="1"/>
</dbReference>
<evidence type="ECO:0000256" key="4">
    <source>
        <dbReference type="ARBA" id="ARBA00022490"/>
    </source>
</evidence>
<dbReference type="PANTHER" id="PTHR33602">
    <property type="entry name" value="REGULATORY PROTEIN RECX FAMILY PROTEIN"/>
    <property type="match status" value="1"/>
</dbReference>
<evidence type="ECO:0000256" key="1">
    <source>
        <dbReference type="ARBA" id="ARBA00004496"/>
    </source>
</evidence>
<comment type="subcellular location">
    <subcellularLocation>
        <location evidence="1 5">Cytoplasm</location>
    </subcellularLocation>
</comment>
<dbReference type="PANTHER" id="PTHR33602:SF1">
    <property type="entry name" value="REGULATORY PROTEIN RECX FAMILY PROTEIN"/>
    <property type="match status" value="1"/>
</dbReference>
<reference evidence="10" key="1">
    <citation type="submission" date="2016-10" db="EMBL/GenBank/DDBJ databases">
        <authorList>
            <person name="Varghese N."/>
            <person name="Submissions S."/>
        </authorList>
    </citation>
    <scope>NUCLEOTIDE SEQUENCE [LARGE SCALE GENOMIC DNA]</scope>
    <source>
        <strain evidence="10">DSM 22361</strain>
    </source>
</reference>
<sequence length="163" mass="19321">MEEFEKRQKKYTPQEGKRKAEAYCAYQERSQQEVRDKLFSWGLYPSDVEQIISYLLEENFLNEERFAKAYVLGKFRIKGWGRIKITQGLKIKQVSPPLIKIALKEIDPNDYFERLVGILTKKSTLLKETDPFKRRNKLYQYALSRGFESNLILEILKDNSLES</sequence>
<evidence type="ECO:0000313" key="9">
    <source>
        <dbReference type="EMBL" id="SEG32003.1"/>
    </source>
</evidence>
<feature type="domain" description="RecX second three-helical" evidence="6">
    <location>
        <begin position="62"/>
        <end position="103"/>
    </location>
</feature>
<comment type="similarity">
    <text evidence="2 5">Belongs to the RecX family.</text>
</comment>
<keyword evidence="4 5" id="KW-0963">Cytoplasm</keyword>
<dbReference type="Pfam" id="PF21982">
    <property type="entry name" value="RecX_HTH1"/>
    <property type="match status" value="1"/>
</dbReference>
<dbReference type="Gene3D" id="1.10.10.10">
    <property type="entry name" value="Winged helix-like DNA-binding domain superfamily/Winged helix DNA-binding domain"/>
    <property type="match status" value="2"/>
</dbReference>
<accession>A0A1H5Z670</accession>
<dbReference type="Proteomes" id="UP000236731">
    <property type="component" value="Unassembled WGS sequence"/>
</dbReference>
<dbReference type="InterPro" id="IPR003783">
    <property type="entry name" value="Regulatory_RecX"/>
</dbReference>
<evidence type="ECO:0000256" key="2">
    <source>
        <dbReference type="ARBA" id="ARBA00009695"/>
    </source>
</evidence>
<dbReference type="HAMAP" id="MF_01114">
    <property type="entry name" value="RecX"/>
    <property type="match status" value="1"/>
</dbReference>
<dbReference type="InterPro" id="IPR036388">
    <property type="entry name" value="WH-like_DNA-bd_sf"/>
</dbReference>
<evidence type="ECO:0000256" key="5">
    <source>
        <dbReference type="HAMAP-Rule" id="MF_01114"/>
    </source>
</evidence>
<dbReference type="GO" id="GO:0006282">
    <property type="term" value="P:regulation of DNA repair"/>
    <property type="evidence" value="ECO:0007669"/>
    <property type="project" value="UniProtKB-UniRule"/>
</dbReference>
<dbReference type="EMBL" id="FNUT01000006">
    <property type="protein sequence ID" value="SEG32003.1"/>
    <property type="molecule type" value="Genomic_DNA"/>
</dbReference>
<dbReference type="RefSeq" id="WP_103906438.1">
    <property type="nucleotide sequence ID" value="NZ_CP049246.1"/>
</dbReference>
<dbReference type="InterPro" id="IPR053925">
    <property type="entry name" value="RecX_HTH_3rd"/>
</dbReference>
<dbReference type="InterPro" id="IPR053926">
    <property type="entry name" value="RecX_HTH_1st"/>
</dbReference>
<feature type="domain" description="RecX third three-helical" evidence="7">
    <location>
        <begin position="110"/>
        <end position="156"/>
    </location>
</feature>
<evidence type="ECO:0000256" key="3">
    <source>
        <dbReference type="ARBA" id="ARBA00018111"/>
    </source>
</evidence>
<proteinExistence type="inferred from homology"/>
<protein>
    <recommendedName>
        <fullName evidence="3 5">Regulatory protein RecX</fullName>
    </recommendedName>
</protein>
<evidence type="ECO:0000259" key="6">
    <source>
        <dbReference type="Pfam" id="PF02631"/>
    </source>
</evidence>
<dbReference type="InterPro" id="IPR053924">
    <property type="entry name" value="RecX_HTH_2nd"/>
</dbReference>